<evidence type="ECO:0000256" key="6">
    <source>
        <dbReference type="RuleBase" id="RU363044"/>
    </source>
</evidence>
<dbReference type="InterPro" id="IPR002401">
    <property type="entry name" value="Cyt_P450_E_grp-I"/>
</dbReference>
<feature type="binding site" description="axial binding residue" evidence="5">
    <location>
        <position position="979"/>
    </location>
    <ligand>
        <name>heme</name>
        <dbReference type="ChEBI" id="CHEBI:30413"/>
    </ligand>
    <ligandPart>
        <name>Fe</name>
        <dbReference type="ChEBI" id="CHEBI:18248"/>
    </ligandPart>
</feature>
<dbReference type="Pfam" id="PF05970">
    <property type="entry name" value="PIF1"/>
    <property type="match status" value="1"/>
</dbReference>
<keyword evidence="2 5" id="KW-0479">Metal-binding</keyword>
<comment type="caution">
    <text evidence="8">The sequence shown here is derived from an EMBL/GenBank/DDBJ whole genome shotgun (WGS) entry which is preliminary data.</text>
</comment>
<evidence type="ECO:0000256" key="4">
    <source>
        <dbReference type="ARBA" id="ARBA00023004"/>
    </source>
</evidence>
<dbReference type="InterPro" id="IPR036396">
    <property type="entry name" value="Cyt_P450_sf"/>
</dbReference>
<keyword evidence="6" id="KW-0233">DNA recombination</keyword>
<protein>
    <recommendedName>
        <fullName evidence="6">ATP-dependent DNA helicase</fullName>
        <ecNumber evidence="6">5.6.2.3</ecNumber>
    </recommendedName>
</protein>
<evidence type="ECO:0000256" key="3">
    <source>
        <dbReference type="ARBA" id="ARBA00023002"/>
    </source>
</evidence>
<keyword evidence="9" id="KW-1185">Reference proteome</keyword>
<dbReference type="GO" id="GO:0020037">
    <property type="term" value="F:heme binding"/>
    <property type="evidence" value="ECO:0007669"/>
    <property type="project" value="InterPro"/>
</dbReference>
<dbReference type="PANTHER" id="PTHR47947">
    <property type="entry name" value="CYTOCHROME P450 82C3-RELATED"/>
    <property type="match status" value="1"/>
</dbReference>
<dbReference type="Gene3D" id="1.10.630.10">
    <property type="entry name" value="Cytochrome P450"/>
    <property type="match status" value="1"/>
</dbReference>
<keyword evidence="6" id="KW-0378">Hydrolase</keyword>
<evidence type="ECO:0000256" key="1">
    <source>
        <dbReference type="ARBA" id="ARBA00022617"/>
    </source>
</evidence>
<dbReference type="GO" id="GO:0016787">
    <property type="term" value="F:hydrolase activity"/>
    <property type="evidence" value="ECO:0007669"/>
    <property type="project" value="UniProtKB-KW"/>
</dbReference>
<sequence length="1041" mass="117661">MLSFTSMGGKVDHSVLDGRGPYTFRINCENYHKISALLPSSGHNPKFAQLYVYDTEHEICNRINTVVDTNNTSQYDVSIVSGLQRMLDDINPYVRVFHMARDILAKDETLNFHIRIIERRDERQYNKPTSSEVAALIIGDRTKDAEYRDIIACTTEGERYYLRMLLHIIRGATNFEDLRTVDCIIYPTFKAACSALGLLEDDTEWHESLNEASLWATGRQLRDMFFVLKDMGLNEIELIFNRNGRSLKEFAGMPMPSLETPTLLLNRLIREEMSFDVDLEKHNFEILHSGGRTAHSRFKIPLNLDETSCCSIAQRTDLAKPIQEADLLLWDEAPMTNRHAFKAVNRTFQDLMRPLDYNAANKAFGGKTIVLGGDFPQILPVGNNVLKQENLHNGYLMLVMEEFLQHRYLDWSYLQERSILAPKNIDVDEINSILLSMLPEARLRRSSLSGVCSSSSHFIVLPVLLFRCRSPESLSPVIFLPPASGSLNLVFDVSCESRMLTFGRVLPANIIGVIIAVNPSIEVHKKNGNNTFKRDIIVVDTTQRARKNGNSKKTAPEPAGAWPLIGHLPLLAGRELPHITLGAMADKYGPAFTIRLGVHRALVVSSWEVVKECLTTNDRAFASRPKMVAIKHMGYNYAMFGFAPHGPFWREVRKIVTVELLSNSRLEMLKHVQASEIETSIKELYEVWAKRNSDTGSVLVEMKRWFGDLTLNVAVRMIAGKRYFGATADCEEKEARQYQEAMRGFFYLVGLFLVSDALPWLGWLDVGGHEKAMKKAAKELDRLLQGWLEEHQRNRLSGDSEGDHDFMDVMLSVLEDAKISDFDADTINKATCLSLIVAGSDTTMISLTWALSLLLNNRHVLKKAVDELDIHVGRDRNVEESDIKNLSYLQAIVKETLRLYPPGPLSGPRESTEDCTVAGYHVPAGTRLVVNIWKLQRDPRVWSDPSEFRPERFLTTHVDIDIRGQHFELIPFSSGRRSCPGTSFALQFLQLTLARLLHGFEFATPSGAPVDMSESSGLTNLKTTPLQVHLTPRLPSKLYGY</sequence>
<keyword evidence="4 5" id="KW-0408">Iron</keyword>
<dbReference type="InterPro" id="IPR001128">
    <property type="entry name" value="Cyt_P450"/>
</dbReference>
<comment type="catalytic activity">
    <reaction evidence="6">
        <text>ATP + H2O = ADP + phosphate + H(+)</text>
        <dbReference type="Rhea" id="RHEA:13065"/>
        <dbReference type="ChEBI" id="CHEBI:15377"/>
        <dbReference type="ChEBI" id="CHEBI:15378"/>
        <dbReference type="ChEBI" id="CHEBI:30616"/>
        <dbReference type="ChEBI" id="CHEBI:43474"/>
        <dbReference type="ChEBI" id="CHEBI:456216"/>
        <dbReference type="EC" id="5.6.2.3"/>
    </reaction>
</comment>
<comment type="cofactor">
    <cofactor evidence="5">
        <name>heme</name>
        <dbReference type="ChEBI" id="CHEBI:30413"/>
    </cofactor>
</comment>
<accession>A0A835DIP4</accession>
<dbReference type="SUPFAM" id="SSF52540">
    <property type="entry name" value="P-loop containing nucleoside triphosphate hydrolases"/>
    <property type="match status" value="1"/>
</dbReference>
<evidence type="ECO:0000259" key="7">
    <source>
        <dbReference type="Pfam" id="PF05970"/>
    </source>
</evidence>
<comment type="cofactor">
    <cofactor evidence="6">
        <name>Mg(2+)</name>
        <dbReference type="ChEBI" id="CHEBI:18420"/>
    </cofactor>
</comment>
<evidence type="ECO:0000313" key="9">
    <source>
        <dbReference type="Proteomes" id="UP000655225"/>
    </source>
</evidence>
<keyword evidence="6" id="KW-0067">ATP-binding</keyword>
<feature type="domain" description="DNA helicase Pif1-like DEAD-box helicase" evidence="7">
    <location>
        <begin position="289"/>
        <end position="391"/>
    </location>
</feature>
<dbReference type="PRINTS" id="PR00385">
    <property type="entry name" value="P450"/>
</dbReference>
<keyword evidence="6" id="KW-0547">Nucleotide-binding</keyword>
<organism evidence="8 9">
    <name type="scientific">Tetracentron sinense</name>
    <name type="common">Spur-leaf</name>
    <dbReference type="NCBI Taxonomy" id="13715"/>
    <lineage>
        <taxon>Eukaryota</taxon>
        <taxon>Viridiplantae</taxon>
        <taxon>Streptophyta</taxon>
        <taxon>Embryophyta</taxon>
        <taxon>Tracheophyta</taxon>
        <taxon>Spermatophyta</taxon>
        <taxon>Magnoliopsida</taxon>
        <taxon>Trochodendrales</taxon>
        <taxon>Trochodendraceae</taxon>
        <taxon>Tetracentron</taxon>
    </lineage>
</organism>
<dbReference type="Gene3D" id="3.40.50.300">
    <property type="entry name" value="P-loop containing nucleotide triphosphate hydrolases"/>
    <property type="match status" value="1"/>
</dbReference>
<keyword evidence="6" id="KW-0347">Helicase</keyword>
<dbReference type="FunFam" id="1.10.630.10:FF:000026">
    <property type="entry name" value="Cytochrome P450 82C4"/>
    <property type="match status" value="1"/>
</dbReference>
<comment type="similarity">
    <text evidence="6">Belongs to the helicase family.</text>
</comment>
<dbReference type="GO" id="GO:0006281">
    <property type="term" value="P:DNA repair"/>
    <property type="evidence" value="ECO:0007669"/>
    <property type="project" value="UniProtKB-KW"/>
</dbReference>
<evidence type="ECO:0000256" key="5">
    <source>
        <dbReference type="PIRSR" id="PIRSR602401-1"/>
    </source>
</evidence>
<evidence type="ECO:0000313" key="8">
    <source>
        <dbReference type="EMBL" id="KAF8405103.1"/>
    </source>
</evidence>
<dbReference type="EC" id="5.6.2.3" evidence="6"/>
<evidence type="ECO:0000256" key="2">
    <source>
        <dbReference type="ARBA" id="ARBA00022723"/>
    </source>
</evidence>
<dbReference type="Pfam" id="PF00067">
    <property type="entry name" value="p450"/>
    <property type="match status" value="1"/>
</dbReference>
<dbReference type="InterPro" id="IPR027417">
    <property type="entry name" value="P-loop_NTPase"/>
</dbReference>
<dbReference type="PANTHER" id="PTHR47947:SF39">
    <property type="entry name" value="CYTOCHROME P450"/>
    <property type="match status" value="1"/>
</dbReference>
<keyword evidence="6" id="KW-0234">DNA repair</keyword>
<dbReference type="AlphaFoldDB" id="A0A835DIP4"/>
<dbReference type="PRINTS" id="PR00463">
    <property type="entry name" value="EP450I"/>
</dbReference>
<dbReference type="GO" id="GO:0004497">
    <property type="term" value="F:monooxygenase activity"/>
    <property type="evidence" value="ECO:0007669"/>
    <property type="project" value="InterPro"/>
</dbReference>
<keyword evidence="6" id="KW-0227">DNA damage</keyword>
<dbReference type="SUPFAM" id="SSF48264">
    <property type="entry name" value="Cytochrome P450"/>
    <property type="match status" value="1"/>
</dbReference>
<dbReference type="GO" id="GO:0016705">
    <property type="term" value="F:oxidoreductase activity, acting on paired donors, with incorporation or reduction of molecular oxygen"/>
    <property type="evidence" value="ECO:0007669"/>
    <property type="project" value="InterPro"/>
</dbReference>
<dbReference type="PROSITE" id="PS00086">
    <property type="entry name" value="CYTOCHROME_P450"/>
    <property type="match status" value="1"/>
</dbReference>
<dbReference type="InterPro" id="IPR010285">
    <property type="entry name" value="DNA_helicase_pif1-like_DEAD"/>
</dbReference>
<keyword evidence="3" id="KW-0560">Oxidoreductase</keyword>
<dbReference type="EMBL" id="JABCRI010000006">
    <property type="protein sequence ID" value="KAF8405103.1"/>
    <property type="molecule type" value="Genomic_DNA"/>
</dbReference>
<dbReference type="GO" id="GO:0005524">
    <property type="term" value="F:ATP binding"/>
    <property type="evidence" value="ECO:0007669"/>
    <property type="project" value="UniProtKB-KW"/>
</dbReference>
<reference evidence="8 9" key="1">
    <citation type="submission" date="2020-04" db="EMBL/GenBank/DDBJ databases">
        <title>Plant Genome Project.</title>
        <authorList>
            <person name="Zhang R.-G."/>
        </authorList>
    </citation>
    <scope>NUCLEOTIDE SEQUENCE [LARGE SCALE GENOMIC DNA]</scope>
    <source>
        <strain evidence="8">YNK0</strain>
        <tissue evidence="8">Leaf</tissue>
    </source>
</reference>
<dbReference type="InterPro" id="IPR017972">
    <property type="entry name" value="Cyt_P450_CS"/>
</dbReference>
<dbReference type="GO" id="GO:0006310">
    <property type="term" value="P:DNA recombination"/>
    <property type="evidence" value="ECO:0007669"/>
    <property type="project" value="UniProtKB-KW"/>
</dbReference>
<gene>
    <name evidence="8" type="ORF">HHK36_010001</name>
</gene>
<dbReference type="GO" id="GO:0043139">
    <property type="term" value="F:5'-3' DNA helicase activity"/>
    <property type="evidence" value="ECO:0007669"/>
    <property type="project" value="UniProtKB-EC"/>
</dbReference>
<dbReference type="CDD" id="cd20654">
    <property type="entry name" value="CYP82"/>
    <property type="match status" value="1"/>
</dbReference>
<dbReference type="OrthoDB" id="7698369at2759"/>
<dbReference type="GO" id="GO:0005506">
    <property type="term" value="F:iron ion binding"/>
    <property type="evidence" value="ECO:0007669"/>
    <property type="project" value="InterPro"/>
</dbReference>
<proteinExistence type="inferred from homology"/>
<dbReference type="GO" id="GO:0000723">
    <property type="term" value="P:telomere maintenance"/>
    <property type="evidence" value="ECO:0007669"/>
    <property type="project" value="InterPro"/>
</dbReference>
<dbReference type="Proteomes" id="UP000655225">
    <property type="component" value="Unassembled WGS sequence"/>
</dbReference>
<name>A0A835DIP4_TETSI</name>
<dbReference type="InterPro" id="IPR050651">
    <property type="entry name" value="Plant_Cytochrome_P450_Monoox"/>
</dbReference>
<keyword evidence="1 5" id="KW-0349">Heme</keyword>